<dbReference type="InterPro" id="IPR029063">
    <property type="entry name" value="SAM-dependent_MTases_sf"/>
</dbReference>
<dbReference type="OrthoDB" id="9804590at2"/>
<evidence type="ECO:0000259" key="6">
    <source>
        <dbReference type="PROSITE" id="PS50926"/>
    </source>
</evidence>
<dbReference type="Gene3D" id="2.40.50.140">
    <property type="entry name" value="Nucleic acid-binding proteins"/>
    <property type="match status" value="1"/>
</dbReference>
<accession>A0A1L7CMC8</accession>
<dbReference type="Pfam" id="PF05958">
    <property type="entry name" value="tRNA_U5-meth_tr"/>
    <property type="match status" value="1"/>
</dbReference>
<sequence length="444" mass="47146">MSTNTNSESTQADIARGDVLDVTIERMAHGGEGIGFAPDGRVVFVHGAFPGDEVRARAHKVKKAFIRAELVEVVAPGPLRVEGNCPAAALGAGCCDFAELDPAREAELKASVLTDQLHRVAKQDWNASDIEIHDLRPQRGWRTRVRLGVDSQGRAGTRKRGSNDLVTSVACTQLAPGLVEDIVGPDARRFSPGAEVVVVLDSTGERHVMETRKAPRGRRVETIREVIEGSGEVSQVSDGHTFRFPATAFWQAHTAAPEAYTALVRRWLSAALMPAIEPLDTADTAAGASAATADVAGSTDAKDRLVAWDLYGGVGLFVPSLAQVTGEPVISVDYSPAATASQQPDLEQYDVKVESARVEKVAPQLPKPSAVVLDPPRTGAGPEVVSAVAAAGPRAIIHIGCDPATFSRDVADWAEHGYLVKRLALLNAFPGTHHFETIALLSAH</sequence>
<keyword evidence="1 4" id="KW-0489">Methyltransferase</keyword>
<dbReference type="KEGG" id="cfc:CFLV_07115"/>
<reference evidence="8 10" key="2">
    <citation type="submission" date="2019-06" db="EMBL/GenBank/DDBJ databases">
        <title>Whole genome shotgun sequence of Corynebacterium flavescens NBRC 14136.</title>
        <authorList>
            <person name="Hosoyama A."/>
            <person name="Uohara A."/>
            <person name="Ohji S."/>
            <person name="Ichikawa N."/>
        </authorList>
    </citation>
    <scope>NUCLEOTIDE SEQUENCE [LARGE SCALE GENOMIC DNA]</scope>
    <source>
        <strain evidence="8 10">NBRC 14136</strain>
    </source>
</reference>
<dbReference type="Gene3D" id="3.40.50.150">
    <property type="entry name" value="Vaccinia Virus protein VP39"/>
    <property type="match status" value="1"/>
</dbReference>
<dbReference type="Pfam" id="PF01938">
    <property type="entry name" value="TRAM"/>
    <property type="match status" value="1"/>
</dbReference>
<feature type="active site" description="Nucleophile" evidence="4">
    <location>
        <position position="401"/>
    </location>
</feature>
<keyword evidence="2 4" id="KW-0808">Transferase</keyword>
<evidence type="ECO:0000313" key="9">
    <source>
        <dbReference type="Proteomes" id="UP000185479"/>
    </source>
</evidence>
<keyword evidence="9" id="KW-1185">Reference proteome</keyword>
<evidence type="ECO:0000313" key="10">
    <source>
        <dbReference type="Proteomes" id="UP000315353"/>
    </source>
</evidence>
<evidence type="ECO:0000256" key="5">
    <source>
        <dbReference type="PROSITE-ProRule" id="PRU10015"/>
    </source>
</evidence>
<dbReference type="PANTHER" id="PTHR11061">
    <property type="entry name" value="RNA M5U METHYLTRANSFERASE"/>
    <property type="match status" value="1"/>
</dbReference>
<organism evidence="7 9">
    <name type="scientific">Corynebacterium flavescens</name>
    <dbReference type="NCBI Taxonomy" id="28028"/>
    <lineage>
        <taxon>Bacteria</taxon>
        <taxon>Bacillati</taxon>
        <taxon>Actinomycetota</taxon>
        <taxon>Actinomycetes</taxon>
        <taxon>Mycobacteriales</taxon>
        <taxon>Corynebacteriaceae</taxon>
        <taxon>Corynebacterium</taxon>
    </lineage>
</organism>
<dbReference type="EMBL" id="BJNB01000002">
    <property type="protein sequence ID" value="GEB96805.1"/>
    <property type="molecule type" value="Genomic_DNA"/>
</dbReference>
<dbReference type="PROSITE" id="PS50926">
    <property type="entry name" value="TRAM"/>
    <property type="match status" value="1"/>
</dbReference>
<dbReference type="Proteomes" id="UP000185479">
    <property type="component" value="Chromosome"/>
</dbReference>
<name>A0A1L7CMC8_CORFL</name>
<feature type="active site" evidence="5">
    <location>
        <position position="401"/>
    </location>
</feature>
<dbReference type="GO" id="GO:0070041">
    <property type="term" value="F:rRNA (uridine-C5-)-methyltransferase activity"/>
    <property type="evidence" value="ECO:0007669"/>
    <property type="project" value="TreeGrafter"/>
</dbReference>
<feature type="domain" description="TRAM" evidence="6">
    <location>
        <begin position="13"/>
        <end position="72"/>
    </location>
</feature>
<dbReference type="RefSeq" id="WP_075729930.1">
    <property type="nucleotide sequence ID" value="NZ_BJNB01000002.1"/>
</dbReference>
<gene>
    <name evidence="8" type="ORF">CFL01nite_03000</name>
    <name evidence="7" type="ORF">CFLV_07115</name>
</gene>
<evidence type="ECO:0000256" key="3">
    <source>
        <dbReference type="ARBA" id="ARBA00022691"/>
    </source>
</evidence>
<dbReference type="PROSITE" id="PS01230">
    <property type="entry name" value="TRMA_1"/>
    <property type="match status" value="1"/>
</dbReference>
<reference evidence="7 9" key="1">
    <citation type="submission" date="2014-08" db="EMBL/GenBank/DDBJ databases">
        <title>Complete genome sequence of Corynebacterium flavescens OJ8(T)(=DSM 20296(T)), isolated from cheese.</title>
        <authorList>
            <person name="Ruckert C."/>
            <person name="Albersmeier A."/>
            <person name="Winkler A."/>
            <person name="Kalinowski J."/>
        </authorList>
    </citation>
    <scope>NUCLEOTIDE SEQUENCE [LARGE SCALE GENOMIC DNA]</scope>
    <source>
        <strain evidence="7 9">OJ8</strain>
    </source>
</reference>
<evidence type="ECO:0000313" key="8">
    <source>
        <dbReference type="EMBL" id="GEB96805.1"/>
    </source>
</evidence>
<dbReference type="AlphaFoldDB" id="A0A1L7CMC8"/>
<evidence type="ECO:0000313" key="7">
    <source>
        <dbReference type="EMBL" id="APT86978.1"/>
    </source>
</evidence>
<dbReference type="InterPro" id="IPR030390">
    <property type="entry name" value="MeTrfase_TrmA_AS"/>
</dbReference>
<dbReference type="GO" id="GO:0070475">
    <property type="term" value="P:rRNA base methylation"/>
    <property type="evidence" value="ECO:0007669"/>
    <property type="project" value="TreeGrafter"/>
</dbReference>
<dbReference type="SUPFAM" id="SSF50249">
    <property type="entry name" value="Nucleic acid-binding proteins"/>
    <property type="match status" value="1"/>
</dbReference>
<dbReference type="EMBL" id="CP009246">
    <property type="protein sequence ID" value="APT86978.1"/>
    <property type="molecule type" value="Genomic_DNA"/>
</dbReference>
<evidence type="ECO:0000256" key="4">
    <source>
        <dbReference type="PROSITE-ProRule" id="PRU01024"/>
    </source>
</evidence>
<dbReference type="InterPro" id="IPR002792">
    <property type="entry name" value="TRAM_dom"/>
</dbReference>
<keyword evidence="3 4" id="KW-0949">S-adenosyl-L-methionine</keyword>
<dbReference type="Proteomes" id="UP000315353">
    <property type="component" value="Unassembled WGS sequence"/>
</dbReference>
<feature type="binding site" evidence="4">
    <location>
        <position position="333"/>
    </location>
    <ligand>
        <name>S-adenosyl-L-methionine</name>
        <dbReference type="ChEBI" id="CHEBI:59789"/>
    </ligand>
</feature>
<protein>
    <submittedName>
        <fullName evidence="7 8">RNA methyltransferase</fullName>
    </submittedName>
</protein>
<feature type="binding site" evidence="4">
    <location>
        <position position="311"/>
    </location>
    <ligand>
        <name>S-adenosyl-L-methionine</name>
        <dbReference type="ChEBI" id="CHEBI:59789"/>
    </ligand>
</feature>
<dbReference type="SUPFAM" id="SSF53335">
    <property type="entry name" value="S-adenosyl-L-methionine-dependent methyltransferases"/>
    <property type="match status" value="1"/>
</dbReference>
<dbReference type="InterPro" id="IPR012340">
    <property type="entry name" value="NA-bd_OB-fold"/>
</dbReference>
<feature type="binding site" evidence="4">
    <location>
        <position position="374"/>
    </location>
    <ligand>
        <name>S-adenosyl-L-methionine</name>
        <dbReference type="ChEBI" id="CHEBI:59789"/>
    </ligand>
</feature>
<comment type="similarity">
    <text evidence="4">Belongs to the class I-like SAM-binding methyltransferase superfamily. RNA M5U methyltransferase family.</text>
</comment>
<dbReference type="STRING" id="28028.CFLV_07115"/>
<dbReference type="PANTHER" id="PTHR11061:SF30">
    <property type="entry name" value="TRNA (URACIL(54)-C(5))-METHYLTRANSFERASE"/>
    <property type="match status" value="1"/>
</dbReference>
<dbReference type="GeneID" id="82880485"/>
<proteinExistence type="inferred from homology"/>
<feature type="binding site" evidence="4">
    <location>
        <position position="251"/>
    </location>
    <ligand>
        <name>S-adenosyl-L-methionine</name>
        <dbReference type="ChEBI" id="CHEBI:59789"/>
    </ligand>
</feature>
<dbReference type="InterPro" id="IPR010280">
    <property type="entry name" value="U5_MeTrfase_fam"/>
</dbReference>
<evidence type="ECO:0000256" key="2">
    <source>
        <dbReference type="ARBA" id="ARBA00022679"/>
    </source>
</evidence>
<dbReference type="PROSITE" id="PS51687">
    <property type="entry name" value="SAM_MT_RNA_M5U"/>
    <property type="match status" value="1"/>
</dbReference>
<evidence type="ECO:0000256" key="1">
    <source>
        <dbReference type="ARBA" id="ARBA00022603"/>
    </source>
</evidence>